<feature type="domain" description="Thiamine pyrophosphate enzyme TPP-binding" evidence="2">
    <location>
        <begin position="66"/>
        <end position="214"/>
    </location>
</feature>
<dbReference type="Gene3D" id="3.40.50.970">
    <property type="match status" value="1"/>
</dbReference>
<dbReference type="SUPFAM" id="SSF52518">
    <property type="entry name" value="Thiamin diphosphate-binding fold (THDP-binding)"/>
    <property type="match status" value="1"/>
</dbReference>
<dbReference type="GO" id="GO:0044281">
    <property type="term" value="P:small molecule metabolic process"/>
    <property type="evidence" value="ECO:0007669"/>
    <property type="project" value="UniProtKB-ARBA"/>
</dbReference>
<dbReference type="InterPro" id="IPR029061">
    <property type="entry name" value="THDP-binding"/>
</dbReference>
<dbReference type="PANTHER" id="PTHR48084:SF5">
    <property type="entry name" value="BLR6744 PROTEIN"/>
    <property type="match status" value="1"/>
</dbReference>
<accession>A0A5M6ILN4</accession>
<name>A0A5M6ILN4_9PROT</name>
<dbReference type="AlphaFoldDB" id="A0A5M6ILN4"/>
<dbReference type="GO" id="GO:0030976">
    <property type="term" value="F:thiamine pyrophosphate binding"/>
    <property type="evidence" value="ECO:0007669"/>
    <property type="project" value="InterPro"/>
</dbReference>
<dbReference type="CDD" id="cd03375">
    <property type="entry name" value="TPP_OGFOR"/>
    <property type="match status" value="1"/>
</dbReference>
<comment type="caution">
    <text evidence="3">The sequence shown here is derived from an EMBL/GenBank/DDBJ whole genome shotgun (WGS) entry which is preliminary data.</text>
</comment>
<protein>
    <submittedName>
        <fullName evidence="3">2-oxoacid:ferredoxin oxidoreductase subunit beta</fullName>
    </submittedName>
</protein>
<organism evidence="3 4">
    <name type="scientific">Rhodovastum atsumiense</name>
    <dbReference type="NCBI Taxonomy" id="504468"/>
    <lineage>
        <taxon>Bacteria</taxon>
        <taxon>Pseudomonadati</taxon>
        <taxon>Pseudomonadota</taxon>
        <taxon>Alphaproteobacteria</taxon>
        <taxon>Acetobacterales</taxon>
        <taxon>Acetobacteraceae</taxon>
        <taxon>Rhodovastum</taxon>
    </lineage>
</organism>
<reference evidence="3 4" key="1">
    <citation type="submission" date="2019-09" db="EMBL/GenBank/DDBJ databases">
        <title>Genome sequence of Rhodovastum atsumiense, a diverse member of the Acetobacteraceae family of non-sulfur purple photosynthetic bacteria.</title>
        <authorList>
            <person name="Meyer T."/>
            <person name="Kyndt J."/>
        </authorList>
    </citation>
    <scope>NUCLEOTIDE SEQUENCE [LARGE SCALE GENOMIC DNA]</scope>
    <source>
        <strain evidence="3 4">DSM 21279</strain>
    </source>
</reference>
<evidence type="ECO:0000313" key="3">
    <source>
        <dbReference type="EMBL" id="KAA5608837.1"/>
    </source>
</evidence>
<keyword evidence="1" id="KW-0560">Oxidoreductase</keyword>
<dbReference type="GO" id="GO:0016625">
    <property type="term" value="F:oxidoreductase activity, acting on the aldehyde or oxo group of donors, iron-sulfur protein as acceptor"/>
    <property type="evidence" value="ECO:0007669"/>
    <property type="project" value="UniProtKB-ARBA"/>
</dbReference>
<dbReference type="Pfam" id="PF02775">
    <property type="entry name" value="TPP_enzyme_C"/>
    <property type="match status" value="1"/>
</dbReference>
<dbReference type="PANTHER" id="PTHR48084">
    <property type="entry name" value="2-OXOGLUTARATE OXIDOREDUCTASE SUBUNIT KORB-RELATED"/>
    <property type="match status" value="1"/>
</dbReference>
<dbReference type="Proteomes" id="UP000325255">
    <property type="component" value="Unassembled WGS sequence"/>
</dbReference>
<dbReference type="RefSeq" id="WP_150044789.1">
    <property type="nucleotide sequence ID" value="NZ_OW485601.1"/>
</dbReference>
<keyword evidence="4" id="KW-1185">Reference proteome</keyword>
<evidence type="ECO:0000259" key="2">
    <source>
        <dbReference type="Pfam" id="PF02775"/>
    </source>
</evidence>
<sequence length="351" mass="37654">MTYLPKPRLHHPELAVNELGLTRRDYEGSISTLCAGCGHDSISAAIVRACFELSLPPHRIAKLSGIGCSSKTPTYFLGNSHGFNSVHGRMPSVLTGAYLANRDLIYLGVSGDGDSASIGLGQFAHAMRRGIDMVYIVENNGVYGLTKGQFSATADKGARNKRGVANLDEPIDLVGMALHLGATFVARSFSGDKAQLVPLIKAALTHKGAAFIDCISPCVAFNNHDGSTKSFDHVRAHNAAVNRLDVIIGQPEITVDYAPGTVEIVRQHDGSILKLRKLADEYDVTDRIAAMDFITRHHARGEIVTGLLYVDPDAPDLHSYLKTATKPLNAMDENELCPGAGALEALNATLR</sequence>
<gene>
    <name evidence="3" type="ORF">F1189_27005</name>
</gene>
<proteinExistence type="predicted"/>
<dbReference type="EMBL" id="VWPK01000066">
    <property type="protein sequence ID" value="KAA5608837.1"/>
    <property type="molecule type" value="Genomic_DNA"/>
</dbReference>
<evidence type="ECO:0000256" key="1">
    <source>
        <dbReference type="ARBA" id="ARBA00023002"/>
    </source>
</evidence>
<dbReference type="OrthoDB" id="9775140at2"/>
<evidence type="ECO:0000313" key="4">
    <source>
        <dbReference type="Proteomes" id="UP000325255"/>
    </source>
</evidence>
<dbReference type="InterPro" id="IPR051457">
    <property type="entry name" value="2-oxoacid:Fd_oxidoreductase"/>
</dbReference>
<dbReference type="InterPro" id="IPR011766">
    <property type="entry name" value="TPP_enzyme_TPP-bd"/>
</dbReference>
<dbReference type="GO" id="GO:0045333">
    <property type="term" value="P:cellular respiration"/>
    <property type="evidence" value="ECO:0007669"/>
    <property type="project" value="UniProtKB-ARBA"/>
</dbReference>